<proteinExistence type="predicted"/>
<feature type="compositionally biased region" description="Polar residues" evidence="1">
    <location>
        <begin position="122"/>
        <end position="134"/>
    </location>
</feature>
<reference evidence="2 3" key="1">
    <citation type="submission" date="2021-06" db="EMBL/GenBank/DDBJ databases">
        <title>FDA dAtabase for Regulatory Grade micrObial Sequences (FDA-ARGOS): Supporting development and validation of Infectious Disease Dx tests.</title>
        <authorList>
            <person name="Sproer C."/>
            <person name="Gronow S."/>
            <person name="Severitt S."/>
            <person name="Schroder I."/>
            <person name="Tallon L."/>
            <person name="Sadzewicz L."/>
            <person name="Zhao X."/>
            <person name="Boylan J."/>
            <person name="Ott S."/>
            <person name="Bowen H."/>
            <person name="Vavikolanu K."/>
            <person name="Mehta A."/>
            <person name="Aluvathingal J."/>
            <person name="Nadendla S."/>
            <person name="Lowell S."/>
            <person name="Myers T."/>
            <person name="Yan Y."/>
        </authorList>
    </citation>
    <scope>NUCLEOTIDE SEQUENCE [LARGE SCALE GENOMIC DNA]</scope>
    <source>
        <strain evidence="2 3">FDAARGOS 1425</strain>
    </source>
</reference>
<accession>A0ABX8KTS0</accession>
<name>A0ABX8KTS0_9CORY</name>
<evidence type="ECO:0000313" key="2">
    <source>
        <dbReference type="EMBL" id="QXB17912.1"/>
    </source>
</evidence>
<feature type="compositionally biased region" description="Polar residues" evidence="1">
    <location>
        <begin position="77"/>
        <end position="95"/>
    </location>
</feature>
<feature type="compositionally biased region" description="Basic residues" evidence="1">
    <location>
        <begin position="29"/>
        <end position="45"/>
    </location>
</feature>
<organism evidence="2 3">
    <name type="scientific">Corynebacterium coyleae</name>
    <dbReference type="NCBI Taxonomy" id="53374"/>
    <lineage>
        <taxon>Bacteria</taxon>
        <taxon>Bacillati</taxon>
        <taxon>Actinomycetota</taxon>
        <taxon>Actinomycetes</taxon>
        <taxon>Mycobacteriales</taxon>
        <taxon>Corynebacteriaceae</taxon>
        <taxon>Corynebacterium</taxon>
    </lineage>
</organism>
<feature type="compositionally biased region" description="Low complexity" evidence="1">
    <location>
        <begin position="56"/>
        <end position="73"/>
    </location>
</feature>
<dbReference type="RefSeq" id="WP_143028459.1">
    <property type="nucleotide sequence ID" value="NZ_CP047198.1"/>
</dbReference>
<keyword evidence="3" id="KW-1185">Reference proteome</keyword>
<evidence type="ECO:0000313" key="3">
    <source>
        <dbReference type="Proteomes" id="UP000683520"/>
    </source>
</evidence>
<feature type="region of interest" description="Disordered" evidence="1">
    <location>
        <begin position="23"/>
        <end position="134"/>
    </location>
</feature>
<dbReference type="GeneID" id="92750198"/>
<dbReference type="EMBL" id="CP077302">
    <property type="protein sequence ID" value="QXB17912.1"/>
    <property type="molecule type" value="Genomic_DNA"/>
</dbReference>
<evidence type="ECO:0000256" key="1">
    <source>
        <dbReference type="SAM" id="MobiDB-lite"/>
    </source>
</evidence>
<dbReference type="Proteomes" id="UP000683520">
    <property type="component" value="Chromosome"/>
</dbReference>
<protein>
    <submittedName>
        <fullName evidence="2">Uncharacterized protein</fullName>
    </submittedName>
</protein>
<gene>
    <name evidence="2" type="ORF">I6L55_08400</name>
</gene>
<sequence>MHHALTKVKHTTQMIRQSMVHPTTTGTHQTRHAHHGTQHQAHNNKKCIGTLSSSQTTPAHPTTTTYKVTAVKAAEPETTTQRKPKSNPSSTTVYLAQQPHEINSFPLASPSRPLEATDEDITTNSQTTQIRSTA</sequence>